<keyword evidence="4" id="KW-0503">Monooxygenase</keyword>
<name>A0A917Z2K9_9ACTN</name>
<evidence type="ECO:0000259" key="5">
    <source>
        <dbReference type="Pfam" id="PF00296"/>
    </source>
</evidence>
<keyword evidence="1" id="KW-0285">Flavoprotein</keyword>
<dbReference type="GO" id="GO:0008726">
    <property type="term" value="F:alkanesulfonate monooxygenase activity"/>
    <property type="evidence" value="ECO:0007669"/>
    <property type="project" value="TreeGrafter"/>
</dbReference>
<evidence type="ECO:0000313" key="7">
    <source>
        <dbReference type="Proteomes" id="UP000646523"/>
    </source>
</evidence>
<evidence type="ECO:0000256" key="3">
    <source>
        <dbReference type="ARBA" id="ARBA00023002"/>
    </source>
</evidence>
<dbReference type="Proteomes" id="UP000646523">
    <property type="component" value="Unassembled WGS sequence"/>
</dbReference>
<dbReference type="GO" id="GO:0046306">
    <property type="term" value="P:alkanesulfonate catabolic process"/>
    <property type="evidence" value="ECO:0007669"/>
    <property type="project" value="TreeGrafter"/>
</dbReference>
<comment type="caution">
    <text evidence="6">The sequence shown here is derived from an EMBL/GenBank/DDBJ whole genome shotgun (WGS) entry which is preliminary data.</text>
</comment>
<sequence>MDHGVAGTAVRARDAGEFPLEIHSYRLGGMRIGFAVPQSGAWATPDNMRRVATRAEELGYHELWTFQRLLYPVGHTMGPTYRSVHDPVVTLSYLAGVTSTVRLGVAVINSYVPPVLLAKQLATLQTVSGGRLTAGLGLGWLPEEFEAMGAGFERRGRRGEEFVEVLRKAWTDDVVEHHGEFYRIPPSHLDPKPSPAPPILLGGTAEVALRRAGRLADGWVSSSREDLAGIAPRVAAVKEAAARAGRDPAALRFVCRGVTQVRPGGGDDRRPLTGSYEDIRADVADLAAKGVTDVFHDLNFDREIASADAKEAMRRAEEALEALSPIG</sequence>
<keyword evidence="2" id="KW-0288">FMN</keyword>
<evidence type="ECO:0000256" key="1">
    <source>
        <dbReference type="ARBA" id="ARBA00022630"/>
    </source>
</evidence>
<dbReference type="InterPro" id="IPR019921">
    <property type="entry name" value="Lucif-like_OxRdtase_Rv2161c"/>
</dbReference>
<dbReference type="Gene3D" id="3.20.20.30">
    <property type="entry name" value="Luciferase-like domain"/>
    <property type="match status" value="1"/>
</dbReference>
<evidence type="ECO:0000313" key="6">
    <source>
        <dbReference type="EMBL" id="GGO71292.1"/>
    </source>
</evidence>
<dbReference type="SUPFAM" id="SSF51679">
    <property type="entry name" value="Bacterial luciferase-like"/>
    <property type="match status" value="1"/>
</dbReference>
<evidence type="ECO:0000256" key="4">
    <source>
        <dbReference type="ARBA" id="ARBA00023033"/>
    </source>
</evidence>
<keyword evidence="3" id="KW-0560">Oxidoreductase</keyword>
<organism evidence="6 7">
    <name type="scientific">Nonomuraea cavernae</name>
    <dbReference type="NCBI Taxonomy" id="2045107"/>
    <lineage>
        <taxon>Bacteria</taxon>
        <taxon>Bacillati</taxon>
        <taxon>Actinomycetota</taxon>
        <taxon>Actinomycetes</taxon>
        <taxon>Streptosporangiales</taxon>
        <taxon>Streptosporangiaceae</taxon>
        <taxon>Nonomuraea</taxon>
    </lineage>
</organism>
<protein>
    <submittedName>
        <fullName evidence="6">LLM class F420-dependent oxidoreductase</fullName>
    </submittedName>
</protein>
<dbReference type="AlphaFoldDB" id="A0A917Z2K9"/>
<gene>
    <name evidence="6" type="ORF">GCM10012289_36680</name>
</gene>
<proteinExistence type="predicted"/>
<dbReference type="Pfam" id="PF00296">
    <property type="entry name" value="Bac_luciferase"/>
    <property type="match status" value="1"/>
</dbReference>
<dbReference type="InterPro" id="IPR036661">
    <property type="entry name" value="Luciferase-like_sf"/>
</dbReference>
<evidence type="ECO:0000256" key="2">
    <source>
        <dbReference type="ARBA" id="ARBA00022643"/>
    </source>
</evidence>
<reference evidence="6" key="1">
    <citation type="journal article" date="2014" name="Int. J. Syst. Evol. Microbiol.">
        <title>Complete genome sequence of Corynebacterium casei LMG S-19264T (=DSM 44701T), isolated from a smear-ripened cheese.</title>
        <authorList>
            <consortium name="US DOE Joint Genome Institute (JGI-PGF)"/>
            <person name="Walter F."/>
            <person name="Albersmeier A."/>
            <person name="Kalinowski J."/>
            <person name="Ruckert C."/>
        </authorList>
    </citation>
    <scope>NUCLEOTIDE SEQUENCE</scope>
    <source>
        <strain evidence="6">CGMCC 4.7368</strain>
    </source>
</reference>
<dbReference type="NCBIfam" id="TIGR03619">
    <property type="entry name" value="F420_Rv2161c"/>
    <property type="match status" value="1"/>
</dbReference>
<keyword evidence="7" id="KW-1185">Reference proteome</keyword>
<dbReference type="InterPro" id="IPR050172">
    <property type="entry name" value="SsuD_RutA_monooxygenase"/>
</dbReference>
<dbReference type="EMBL" id="BMNH01000010">
    <property type="protein sequence ID" value="GGO71292.1"/>
    <property type="molecule type" value="Genomic_DNA"/>
</dbReference>
<dbReference type="InterPro" id="IPR011251">
    <property type="entry name" value="Luciferase-like_dom"/>
</dbReference>
<reference evidence="6" key="2">
    <citation type="submission" date="2020-09" db="EMBL/GenBank/DDBJ databases">
        <authorList>
            <person name="Sun Q."/>
            <person name="Zhou Y."/>
        </authorList>
    </citation>
    <scope>NUCLEOTIDE SEQUENCE</scope>
    <source>
        <strain evidence="6">CGMCC 4.7368</strain>
    </source>
</reference>
<accession>A0A917Z2K9</accession>
<dbReference type="PANTHER" id="PTHR42847">
    <property type="entry name" value="ALKANESULFONATE MONOOXYGENASE"/>
    <property type="match status" value="1"/>
</dbReference>
<dbReference type="PANTHER" id="PTHR42847:SF4">
    <property type="entry name" value="ALKANESULFONATE MONOOXYGENASE-RELATED"/>
    <property type="match status" value="1"/>
</dbReference>
<feature type="domain" description="Luciferase-like" evidence="5">
    <location>
        <begin position="41"/>
        <end position="263"/>
    </location>
</feature>